<dbReference type="InterPro" id="IPR011051">
    <property type="entry name" value="RmlC_Cupin_sf"/>
</dbReference>
<proteinExistence type="predicted"/>
<keyword evidence="2" id="KW-0614">Plasmid</keyword>
<dbReference type="OrthoDB" id="9815592at2"/>
<reference evidence="2 3" key="1">
    <citation type="journal article" date="2016" name="ISME J.">
        <title>Global occurrence and heterogeneity of the Roseobacter-clade species Ruegeria mobilis.</title>
        <authorList>
            <person name="Sonnenschein E."/>
            <person name="Gram L."/>
        </authorList>
    </citation>
    <scope>NUCLEOTIDE SEQUENCE [LARGE SCALE GENOMIC DNA]</scope>
    <source>
        <strain evidence="2 3">F1926</strain>
        <plasmid evidence="2 3">unnamed2</plasmid>
    </source>
</reference>
<dbReference type="AlphaFoldDB" id="A0A1B1A9W0"/>
<evidence type="ECO:0000313" key="3">
    <source>
        <dbReference type="Proteomes" id="UP000013243"/>
    </source>
</evidence>
<evidence type="ECO:0000259" key="1">
    <source>
        <dbReference type="Pfam" id="PF05523"/>
    </source>
</evidence>
<gene>
    <name evidence="2" type="ORF">K529_021640</name>
</gene>
<dbReference type="Proteomes" id="UP000013243">
    <property type="component" value="Plasmid unnamed2"/>
</dbReference>
<feature type="domain" description="Sugar 3,4-ketoisomerase QdtA cupin" evidence="1">
    <location>
        <begin position="11"/>
        <end position="137"/>
    </location>
</feature>
<organism evidence="2 3">
    <name type="scientific">Tritonibacter mobilis F1926</name>
    <dbReference type="NCBI Taxonomy" id="1265309"/>
    <lineage>
        <taxon>Bacteria</taxon>
        <taxon>Pseudomonadati</taxon>
        <taxon>Pseudomonadota</taxon>
        <taxon>Alphaproteobacteria</taxon>
        <taxon>Rhodobacterales</taxon>
        <taxon>Paracoccaceae</taxon>
        <taxon>Tritonibacter</taxon>
    </lineage>
</organism>
<dbReference type="InterPro" id="IPR008894">
    <property type="entry name" value="QdtA_cupin_dom"/>
</dbReference>
<dbReference type="Gene3D" id="2.60.120.10">
    <property type="entry name" value="Jelly Rolls"/>
    <property type="match status" value="1"/>
</dbReference>
<protein>
    <recommendedName>
        <fullName evidence="1">Sugar 3,4-ketoisomerase QdtA cupin domain-containing protein</fullName>
    </recommendedName>
</protein>
<dbReference type="KEGG" id="rmb:K529_021640"/>
<sequence length="139" mass="16258">MLQNIAQFGSDVCMIDLPVISDPRGDLTFMEGNNHIPFDIKRVYYLYNVPVDSERGGHAHRELEQVVFALSGSFRMRIDDGRNKADVWLNNPRKGLYLRNMIWREIDTFSQGAVCMVLASHPYDESDYYREYDEFIRDV</sequence>
<accession>A0A1B1A9W0</accession>
<dbReference type="CDD" id="cd20292">
    <property type="entry name" value="cupin_QdtA-like"/>
    <property type="match status" value="1"/>
</dbReference>
<name>A0A1B1A9W0_9RHOB</name>
<dbReference type="Pfam" id="PF05523">
    <property type="entry name" value="FdtA"/>
    <property type="match status" value="1"/>
</dbReference>
<dbReference type="EMBL" id="CP015232">
    <property type="protein sequence ID" value="ANP43362.1"/>
    <property type="molecule type" value="Genomic_DNA"/>
</dbReference>
<geneLocation type="plasmid" evidence="2 3">
    <name>unnamed2</name>
</geneLocation>
<dbReference type="InterPro" id="IPR014710">
    <property type="entry name" value="RmlC-like_jellyroll"/>
</dbReference>
<evidence type="ECO:0000313" key="2">
    <source>
        <dbReference type="EMBL" id="ANP43362.1"/>
    </source>
</evidence>
<dbReference type="SUPFAM" id="SSF51182">
    <property type="entry name" value="RmlC-like cupins"/>
    <property type="match status" value="1"/>
</dbReference>